<keyword evidence="2" id="KW-1185">Reference proteome</keyword>
<accession>A0ACA9RXW1</accession>
<organism evidence="1 2">
    <name type="scientific">Racocetra persica</name>
    <dbReference type="NCBI Taxonomy" id="160502"/>
    <lineage>
        <taxon>Eukaryota</taxon>
        <taxon>Fungi</taxon>
        <taxon>Fungi incertae sedis</taxon>
        <taxon>Mucoromycota</taxon>
        <taxon>Glomeromycotina</taxon>
        <taxon>Glomeromycetes</taxon>
        <taxon>Diversisporales</taxon>
        <taxon>Gigasporaceae</taxon>
        <taxon>Racocetra</taxon>
    </lineage>
</organism>
<dbReference type="EMBL" id="CAJVQC010079233">
    <property type="protein sequence ID" value="CAG8816963.1"/>
    <property type="molecule type" value="Genomic_DNA"/>
</dbReference>
<feature type="non-terminal residue" evidence="1">
    <location>
        <position position="1"/>
    </location>
</feature>
<dbReference type="Proteomes" id="UP000789920">
    <property type="component" value="Unassembled WGS sequence"/>
</dbReference>
<evidence type="ECO:0000313" key="1">
    <source>
        <dbReference type="EMBL" id="CAG8816963.1"/>
    </source>
</evidence>
<reference evidence="1" key="1">
    <citation type="submission" date="2021-06" db="EMBL/GenBank/DDBJ databases">
        <authorList>
            <person name="Kallberg Y."/>
            <person name="Tangrot J."/>
            <person name="Rosling A."/>
        </authorList>
    </citation>
    <scope>NUCLEOTIDE SEQUENCE</scope>
    <source>
        <strain evidence="1">MA461A</strain>
    </source>
</reference>
<name>A0ACA9RXW1_9GLOM</name>
<evidence type="ECO:0000313" key="2">
    <source>
        <dbReference type="Proteomes" id="UP000789920"/>
    </source>
</evidence>
<sequence>LSWVIFNAIFAMLFGGLHQAGIIPVIQRLQHEAIGFRNCEEYEGYVRCDIGKRIIRPGTSVQVNIHDLSGRPIRILETLLLKQVSPKKQLITPYLRHIYFQQRFDGNITLRQYERTLLVTPSTTDLSIFEEPNPETKKIELVLVDKYWPHLNFDYFDRVFRSGMYLNVYAVVQG</sequence>
<proteinExistence type="predicted"/>
<comment type="caution">
    <text evidence="1">The sequence shown here is derived from an EMBL/GenBank/DDBJ whole genome shotgun (WGS) entry which is preliminary data.</text>
</comment>
<gene>
    <name evidence="1" type="ORF">RPERSI_LOCUS24574</name>
</gene>
<protein>
    <submittedName>
        <fullName evidence="1">25281_t:CDS:1</fullName>
    </submittedName>
</protein>